<sequence>MKSSRLMSFLILTRIWTRTVAMKIIVAAKDGLGRQTILNEGVYLVNGTFIKGFPSYPADARIFGFPENIVITIFNSLSNNSIKINVNEYFTRVVHKKRGLKQGDPISPVLYNLAFDPFLRSVLEDELMKGYT</sequence>
<feature type="non-terminal residue" evidence="2">
    <location>
        <position position="132"/>
    </location>
</feature>
<feature type="signal peptide" evidence="1">
    <location>
        <begin position="1"/>
        <end position="21"/>
    </location>
</feature>
<protein>
    <submittedName>
        <fullName evidence="2">Uncharacterized protein</fullName>
    </submittedName>
</protein>
<reference evidence="2 3" key="1">
    <citation type="journal article" date="2018" name="G3 (Bethesda)">
        <title>Phylogenetic and Phylogenomic Definition of Rhizopus Species.</title>
        <authorList>
            <person name="Gryganskyi A.P."/>
            <person name="Golan J."/>
            <person name="Dolatabadi S."/>
            <person name="Mondo S."/>
            <person name="Robb S."/>
            <person name="Idnurm A."/>
            <person name="Muszewska A."/>
            <person name="Steczkiewicz K."/>
            <person name="Masonjones S."/>
            <person name="Liao H.L."/>
            <person name="Gajdeczka M.T."/>
            <person name="Anike F."/>
            <person name="Vuek A."/>
            <person name="Anishchenko I.M."/>
            <person name="Voigt K."/>
            <person name="de Hoog G.S."/>
            <person name="Smith M.E."/>
            <person name="Heitman J."/>
            <person name="Vilgalys R."/>
            <person name="Stajich J.E."/>
        </authorList>
    </citation>
    <scope>NUCLEOTIDE SEQUENCE [LARGE SCALE GENOMIC DNA]</scope>
    <source>
        <strain evidence="2 3">LSU 92-RS-03</strain>
    </source>
</reference>
<organism evidence="2 3">
    <name type="scientific">Rhizopus stolonifer</name>
    <name type="common">Rhizopus nigricans</name>
    <dbReference type="NCBI Taxonomy" id="4846"/>
    <lineage>
        <taxon>Eukaryota</taxon>
        <taxon>Fungi</taxon>
        <taxon>Fungi incertae sedis</taxon>
        <taxon>Mucoromycota</taxon>
        <taxon>Mucoromycotina</taxon>
        <taxon>Mucoromycetes</taxon>
        <taxon>Mucorales</taxon>
        <taxon>Mucorineae</taxon>
        <taxon>Rhizopodaceae</taxon>
        <taxon>Rhizopus</taxon>
    </lineage>
</organism>
<evidence type="ECO:0000256" key="1">
    <source>
        <dbReference type="SAM" id="SignalP"/>
    </source>
</evidence>
<feature type="chain" id="PRO_5017075520" evidence="1">
    <location>
        <begin position="22"/>
        <end position="132"/>
    </location>
</feature>
<dbReference type="OrthoDB" id="2272737at2759"/>
<dbReference type="AlphaFoldDB" id="A0A367IRE2"/>
<gene>
    <name evidence="2" type="ORF">CU098_008004</name>
</gene>
<proteinExistence type="predicted"/>
<evidence type="ECO:0000313" key="3">
    <source>
        <dbReference type="Proteomes" id="UP000253551"/>
    </source>
</evidence>
<keyword evidence="1" id="KW-0732">Signal</keyword>
<dbReference type="EMBL" id="PJQM01006094">
    <property type="protein sequence ID" value="RCH80264.1"/>
    <property type="molecule type" value="Genomic_DNA"/>
</dbReference>
<accession>A0A367IRE2</accession>
<dbReference type="Proteomes" id="UP000253551">
    <property type="component" value="Unassembled WGS sequence"/>
</dbReference>
<keyword evidence="3" id="KW-1185">Reference proteome</keyword>
<comment type="caution">
    <text evidence="2">The sequence shown here is derived from an EMBL/GenBank/DDBJ whole genome shotgun (WGS) entry which is preliminary data.</text>
</comment>
<name>A0A367IRE2_RHIST</name>
<evidence type="ECO:0000313" key="2">
    <source>
        <dbReference type="EMBL" id="RCH80264.1"/>
    </source>
</evidence>